<evidence type="ECO:0000256" key="1">
    <source>
        <dbReference type="ARBA" id="ARBA00005820"/>
    </source>
</evidence>
<dbReference type="PANTHER" id="PTHR35807">
    <property type="entry name" value="TRANSCRIPTIONAL REGULATOR REDD-RELATED"/>
    <property type="match status" value="1"/>
</dbReference>
<dbReference type="SMART" id="SM01043">
    <property type="entry name" value="BTAD"/>
    <property type="match status" value="1"/>
</dbReference>
<dbReference type="EMBL" id="JAGIOO010000001">
    <property type="protein sequence ID" value="MBP2479147.1"/>
    <property type="molecule type" value="Genomic_DNA"/>
</dbReference>
<protein>
    <submittedName>
        <fullName evidence="7">DNA-binding SARP family transcriptional activator</fullName>
    </submittedName>
</protein>
<organism evidence="7 8">
    <name type="scientific">Crossiella equi</name>
    <dbReference type="NCBI Taxonomy" id="130796"/>
    <lineage>
        <taxon>Bacteria</taxon>
        <taxon>Bacillati</taxon>
        <taxon>Actinomycetota</taxon>
        <taxon>Actinomycetes</taxon>
        <taxon>Pseudonocardiales</taxon>
        <taxon>Pseudonocardiaceae</taxon>
        <taxon>Crossiella</taxon>
    </lineage>
</organism>
<reference evidence="7 8" key="1">
    <citation type="submission" date="2021-03" db="EMBL/GenBank/DDBJ databases">
        <title>Sequencing the genomes of 1000 actinobacteria strains.</title>
        <authorList>
            <person name="Klenk H.-P."/>
        </authorList>
    </citation>
    <scope>NUCLEOTIDE SEQUENCE [LARGE SCALE GENOMIC DNA]</scope>
    <source>
        <strain evidence="7 8">DSM 44580</strain>
    </source>
</reference>
<dbReference type="Gene3D" id="1.10.10.10">
    <property type="entry name" value="Winged helix-like DNA-binding domain superfamily/Winged helix DNA-binding domain"/>
    <property type="match status" value="1"/>
</dbReference>
<name>A0ABS5ASE9_9PSEU</name>
<dbReference type="Pfam" id="PF00486">
    <property type="entry name" value="Trans_reg_C"/>
    <property type="match status" value="1"/>
</dbReference>
<dbReference type="Pfam" id="PF13191">
    <property type="entry name" value="AAA_16"/>
    <property type="match status" value="1"/>
</dbReference>
<feature type="DNA-binding region" description="OmpR/PhoB-type" evidence="5">
    <location>
        <begin position="1"/>
        <end position="96"/>
    </location>
</feature>
<dbReference type="PROSITE" id="PS51755">
    <property type="entry name" value="OMPR_PHOB"/>
    <property type="match status" value="1"/>
</dbReference>
<evidence type="ECO:0000256" key="4">
    <source>
        <dbReference type="ARBA" id="ARBA00023163"/>
    </source>
</evidence>
<dbReference type="SMART" id="SM00862">
    <property type="entry name" value="Trans_reg_C"/>
    <property type="match status" value="1"/>
</dbReference>
<dbReference type="GO" id="GO:0003677">
    <property type="term" value="F:DNA binding"/>
    <property type="evidence" value="ECO:0007669"/>
    <property type="project" value="UniProtKB-KW"/>
</dbReference>
<dbReference type="Gene3D" id="1.25.40.10">
    <property type="entry name" value="Tetratricopeptide repeat domain"/>
    <property type="match status" value="1"/>
</dbReference>
<dbReference type="InterPro" id="IPR011990">
    <property type="entry name" value="TPR-like_helical_dom_sf"/>
</dbReference>
<evidence type="ECO:0000313" key="7">
    <source>
        <dbReference type="EMBL" id="MBP2479147.1"/>
    </source>
</evidence>
<dbReference type="Pfam" id="PF03704">
    <property type="entry name" value="BTAD"/>
    <property type="match status" value="1"/>
</dbReference>
<evidence type="ECO:0000313" key="8">
    <source>
        <dbReference type="Proteomes" id="UP001519363"/>
    </source>
</evidence>
<keyword evidence="3 5" id="KW-0238">DNA-binding</keyword>
<evidence type="ECO:0000259" key="6">
    <source>
        <dbReference type="PROSITE" id="PS51755"/>
    </source>
</evidence>
<dbReference type="InterPro" id="IPR036388">
    <property type="entry name" value="WH-like_DNA-bd_sf"/>
</dbReference>
<dbReference type="SUPFAM" id="SSF52540">
    <property type="entry name" value="P-loop containing nucleoside triphosphate hydrolases"/>
    <property type="match status" value="1"/>
</dbReference>
<dbReference type="InterPro" id="IPR001867">
    <property type="entry name" value="OmpR/PhoB-type_DNA-bd"/>
</dbReference>
<dbReference type="InterPro" id="IPR016032">
    <property type="entry name" value="Sig_transdc_resp-reg_C-effctor"/>
</dbReference>
<dbReference type="Gene3D" id="3.40.50.300">
    <property type="entry name" value="P-loop containing nucleotide triphosphate hydrolases"/>
    <property type="match status" value="1"/>
</dbReference>
<dbReference type="InterPro" id="IPR003593">
    <property type="entry name" value="AAA+_ATPase"/>
</dbReference>
<evidence type="ECO:0000256" key="3">
    <source>
        <dbReference type="ARBA" id="ARBA00023125"/>
    </source>
</evidence>
<dbReference type="InterPro" id="IPR051677">
    <property type="entry name" value="AfsR-DnrI-RedD_regulator"/>
</dbReference>
<dbReference type="Proteomes" id="UP001519363">
    <property type="component" value="Unassembled WGS sequence"/>
</dbReference>
<comment type="similarity">
    <text evidence="1">Belongs to the AfsR/DnrI/RedD regulatory family.</text>
</comment>
<dbReference type="SUPFAM" id="SSF48452">
    <property type="entry name" value="TPR-like"/>
    <property type="match status" value="1"/>
</dbReference>
<proteinExistence type="inferred from homology"/>
<evidence type="ECO:0000256" key="5">
    <source>
        <dbReference type="PROSITE-ProRule" id="PRU01091"/>
    </source>
</evidence>
<dbReference type="SMART" id="SM00382">
    <property type="entry name" value="AAA"/>
    <property type="match status" value="1"/>
</dbReference>
<dbReference type="PANTHER" id="PTHR35807:SF1">
    <property type="entry name" value="TRANSCRIPTIONAL REGULATOR REDD"/>
    <property type="match status" value="1"/>
</dbReference>
<evidence type="ECO:0000256" key="2">
    <source>
        <dbReference type="ARBA" id="ARBA00023015"/>
    </source>
</evidence>
<gene>
    <name evidence="7" type="ORF">JOF53_008019</name>
</gene>
<dbReference type="InterPro" id="IPR027417">
    <property type="entry name" value="P-loop_NTPase"/>
</dbReference>
<dbReference type="InterPro" id="IPR041664">
    <property type="entry name" value="AAA_16"/>
</dbReference>
<sequence length="945" mass="101930">MRFGVLGPLVAHGADGPVPLKGPRHRAVLARLLIARGRVVPVRVLVDDLWPDPPDGAVGAVQTFVGDLRRVLEPGRAPRTPARLLVTEGSGYALRLPPDAVDAWRFEAGLALSTVEEALGLWRGPAYAEFADQPWALAEVARLEELRLHAVELRAQAWLAAGRADAVAAELRAHVTEQPWRENGWRLLALALYRAGRQGDALAALREARAALVEGLGVDPGGALRALEADILGQDPGLDPVVPTGPTLVGRDGELAALASATHLALVSGEPGIGKTTLAEAFCARLRDVRVAWGRSPETGAPPHWPWTQVLTALGGGPAPAERLQWQREVIAFVAARAPVVLVFDDLHWAGGETLDLVTALVGERVPGVLVLATHREDPRLTAFLGRVARFEPVRVRLAGLTEAAVRELVPDGLAPVIHRRSGGNPFFVRELVRAGGDLVPEGVRDLVRHRLGALSDVELLRRAAVFGTGVEVDLLSAHLGEDRVLDGLDTAVRHGFLVEDGPRRVRFEHALVRDAVYEEVSLARRARWHREAAELLHRERPHEVTAIAEHFLLAGDRSPEHAVRAARDAEGQHAPHEAARWWRVALDLEPRLDLVMGLVRALAVTGDLAAARAHRTEALDRAEATGAPAVVARVIGAFDVPGIWTANDDPAMSARLVEVAERTLTALPDDRDRARLLATIAMELRGGHDDRGDRAAREAEAIARRLGDPGLLAFALNGRFMHTCHRAGLAPERAALGRELLEVAGDLVSFRVLGHLVLLQAHSALADLATADRHATAVDVLGDRHGLPLVGVFTDWYRALRLVITGQPAEAAYRAAARRLDGSGMPGLERGLLPLALLCQQPEVDLDQDWGPHLDWVRPLALPVDQAREAAHALPEPPRDLLLEARLCLLARAALRLGDRELLTRAYEALRPAEAELAGAGSGLLSFGPVRRYLAELRAAIMAG</sequence>
<keyword evidence="4" id="KW-0804">Transcription</keyword>
<feature type="domain" description="OmpR/PhoB-type" evidence="6">
    <location>
        <begin position="1"/>
        <end position="96"/>
    </location>
</feature>
<dbReference type="InterPro" id="IPR005158">
    <property type="entry name" value="BTAD"/>
</dbReference>
<accession>A0ABS5ASE9</accession>
<dbReference type="RefSeq" id="WP_209707700.1">
    <property type="nucleotide sequence ID" value="NZ_JAGIOO010000001.1"/>
</dbReference>
<keyword evidence="8" id="KW-1185">Reference proteome</keyword>
<dbReference type="CDD" id="cd15831">
    <property type="entry name" value="BTAD"/>
    <property type="match status" value="1"/>
</dbReference>
<comment type="caution">
    <text evidence="7">The sequence shown here is derived from an EMBL/GenBank/DDBJ whole genome shotgun (WGS) entry which is preliminary data.</text>
</comment>
<keyword evidence="2" id="KW-0805">Transcription regulation</keyword>
<dbReference type="SUPFAM" id="SSF46894">
    <property type="entry name" value="C-terminal effector domain of the bipartite response regulators"/>
    <property type="match status" value="1"/>
</dbReference>